<feature type="transmembrane region" description="Helical" evidence="1">
    <location>
        <begin position="127"/>
        <end position="147"/>
    </location>
</feature>
<organism evidence="2 3">
    <name type="scientific">Veronia pacifica</name>
    <dbReference type="NCBI Taxonomy" id="1080227"/>
    <lineage>
        <taxon>Bacteria</taxon>
        <taxon>Pseudomonadati</taxon>
        <taxon>Pseudomonadota</taxon>
        <taxon>Gammaproteobacteria</taxon>
        <taxon>Vibrionales</taxon>
        <taxon>Vibrionaceae</taxon>
        <taxon>Veronia</taxon>
    </lineage>
</organism>
<dbReference type="AlphaFoldDB" id="A0A1C3EKL2"/>
<feature type="transmembrane region" description="Helical" evidence="1">
    <location>
        <begin position="281"/>
        <end position="298"/>
    </location>
</feature>
<dbReference type="InterPro" id="IPR007163">
    <property type="entry name" value="VCA0040-like"/>
</dbReference>
<keyword evidence="3" id="KW-1185">Reference proteome</keyword>
<keyword evidence="1" id="KW-0472">Membrane</keyword>
<evidence type="ECO:0000256" key="1">
    <source>
        <dbReference type="SAM" id="Phobius"/>
    </source>
</evidence>
<dbReference type="PANTHER" id="PTHR37308:SF1">
    <property type="entry name" value="POLYPRENYL-PHOSPHATE TRANSPORTER"/>
    <property type="match status" value="1"/>
</dbReference>
<gene>
    <name evidence="2" type="ORF">A8L45_09070</name>
</gene>
<evidence type="ECO:0000313" key="3">
    <source>
        <dbReference type="Proteomes" id="UP000094936"/>
    </source>
</evidence>
<proteinExistence type="predicted"/>
<feature type="transmembrane region" description="Helical" evidence="1">
    <location>
        <begin position="60"/>
        <end position="85"/>
    </location>
</feature>
<comment type="caution">
    <text evidence="2">The sequence shown here is derived from an EMBL/GenBank/DDBJ whole genome shotgun (WGS) entry which is preliminary data.</text>
</comment>
<accession>A0A1C3EKL2</accession>
<evidence type="ECO:0000313" key="2">
    <source>
        <dbReference type="EMBL" id="ODA33771.1"/>
    </source>
</evidence>
<feature type="transmembrane region" description="Helical" evidence="1">
    <location>
        <begin position="97"/>
        <end position="115"/>
    </location>
</feature>
<dbReference type="Pfam" id="PF04018">
    <property type="entry name" value="VCA0040-like"/>
    <property type="match status" value="1"/>
</dbReference>
<dbReference type="EMBL" id="LYBM01000013">
    <property type="protein sequence ID" value="ODA33771.1"/>
    <property type="molecule type" value="Genomic_DNA"/>
</dbReference>
<name>A0A1C3EKL2_9GAMM</name>
<protein>
    <submittedName>
        <fullName evidence="2">DUF368 domain-containing protein</fullName>
    </submittedName>
</protein>
<feature type="transmembrane region" description="Helical" evidence="1">
    <location>
        <begin position="225"/>
        <end position="242"/>
    </location>
</feature>
<keyword evidence="1" id="KW-1133">Transmembrane helix</keyword>
<feature type="transmembrane region" description="Helical" evidence="1">
    <location>
        <begin position="159"/>
        <end position="182"/>
    </location>
</feature>
<dbReference type="OrthoDB" id="9793746at2"/>
<feature type="transmembrane region" description="Helical" evidence="1">
    <location>
        <begin position="194"/>
        <end position="219"/>
    </location>
</feature>
<dbReference type="STRING" id="1080227.A8L45_09070"/>
<dbReference type="RefSeq" id="WP_068901445.1">
    <property type="nucleotide sequence ID" value="NZ_JBHUIF010000015.1"/>
</dbReference>
<sequence length="307" mass="33726">MKTHLLTFLKGIAMGSADVVPGVSGGTIAFITGIYDTLLESIRRVNPSIIPLWRKEGFKAVWQYVNGSFLLALLSGILLAIFTLAKGVTWGLTNHPIVLWSFFFGLIVASAIHMIKQVEQWSLARMAMVVFGALFAWQITMANPLAFEVNLFTVFASGAIAICAMILPGISGSLILLILGMYSTVLSAAKQFDVVTLAVFALGCLIGLLSFSHLLSWLLRRFRELTITFLTGLIIGALVKIWPWKEVISWRINSAGEQVPLIEKNLLPWVYETVTSQPSQLTIAVVMMVVGFMLVLAMEKVAYKLAD</sequence>
<dbReference type="Proteomes" id="UP000094936">
    <property type="component" value="Unassembled WGS sequence"/>
</dbReference>
<keyword evidence="1" id="KW-0812">Transmembrane</keyword>
<feature type="transmembrane region" description="Helical" evidence="1">
    <location>
        <begin position="20"/>
        <end position="39"/>
    </location>
</feature>
<reference evidence="2 3" key="1">
    <citation type="submission" date="2016-05" db="EMBL/GenBank/DDBJ databases">
        <title>Genomic Taxonomy of the Vibrionaceae.</title>
        <authorList>
            <person name="Gomez-Gil B."/>
            <person name="Enciso-Ibarra J."/>
        </authorList>
    </citation>
    <scope>NUCLEOTIDE SEQUENCE [LARGE SCALE GENOMIC DNA]</scope>
    <source>
        <strain evidence="2 3">CAIM 1920</strain>
    </source>
</reference>
<dbReference type="PANTHER" id="PTHR37308">
    <property type="entry name" value="INTEGRAL MEMBRANE PROTEIN"/>
    <property type="match status" value="1"/>
</dbReference>